<gene>
    <name evidence="2" type="ORF">ACHHYP_14066</name>
</gene>
<keyword evidence="1" id="KW-0175">Coiled coil</keyword>
<dbReference type="STRING" id="1202772.A0A1V9YE52"/>
<comment type="caution">
    <text evidence="2">The sequence shown here is derived from an EMBL/GenBank/DDBJ whole genome shotgun (WGS) entry which is preliminary data.</text>
</comment>
<sequence>MAVETPLLSAKEYHAAKEAVLQHKARPRGANEKPQLPAYALRQRAAAADLNAALREHTVIIQTSGLRPGRENMLVDNVNVLRNLCEEALRSLEAEHATSEALWVSSMADLKSQLLAQAETIETLVANHAAELDQLQQHWETTQFEELEALTKAYDEKVLEIQELCEDKVRHVEAEINERVAAVRAKTKTWKVAFEAKLSAAATAKIDALKAQAEQQLNAVLTQLDKEMQTVSQALQASRQQNQSLQLQLATATARIAELGEGKTSESEKMAQLEEALAAETRAVAQHKHMYDTLLATYRAQQTQAVEDKARLIQHHALQQGLLESQLAQAKQDEIDKLHERVRHAVAMKVAIIERLKEQLAEEKSRAKHAEDTLGQIHSDLQSCGSGGRQFEAFPIDV</sequence>
<dbReference type="Proteomes" id="UP000243579">
    <property type="component" value="Unassembled WGS sequence"/>
</dbReference>
<proteinExistence type="predicted"/>
<name>A0A1V9YE52_ACHHY</name>
<accession>A0A1V9YE52</accession>
<dbReference type="OrthoDB" id="71923at2759"/>
<keyword evidence="3" id="KW-1185">Reference proteome</keyword>
<organism evidence="2 3">
    <name type="scientific">Achlya hypogyna</name>
    <name type="common">Oomycete</name>
    <name type="synonym">Protoachlya hypogyna</name>
    <dbReference type="NCBI Taxonomy" id="1202772"/>
    <lineage>
        <taxon>Eukaryota</taxon>
        <taxon>Sar</taxon>
        <taxon>Stramenopiles</taxon>
        <taxon>Oomycota</taxon>
        <taxon>Saprolegniomycetes</taxon>
        <taxon>Saprolegniales</taxon>
        <taxon>Achlyaceae</taxon>
        <taxon>Achlya</taxon>
    </lineage>
</organism>
<evidence type="ECO:0000313" key="3">
    <source>
        <dbReference type="Proteomes" id="UP000243579"/>
    </source>
</evidence>
<evidence type="ECO:0000256" key="1">
    <source>
        <dbReference type="SAM" id="Coils"/>
    </source>
</evidence>
<feature type="coiled-coil region" evidence="1">
    <location>
        <begin position="118"/>
        <end position="167"/>
    </location>
</feature>
<protein>
    <submittedName>
        <fullName evidence="2">Uncharacterized protein</fullName>
    </submittedName>
</protein>
<reference evidence="2 3" key="1">
    <citation type="journal article" date="2014" name="Genome Biol. Evol.">
        <title>The secreted proteins of Achlya hypogyna and Thraustotheca clavata identify the ancestral oomycete secretome and reveal gene acquisitions by horizontal gene transfer.</title>
        <authorList>
            <person name="Misner I."/>
            <person name="Blouin N."/>
            <person name="Leonard G."/>
            <person name="Richards T.A."/>
            <person name="Lane C.E."/>
        </authorList>
    </citation>
    <scope>NUCLEOTIDE SEQUENCE [LARGE SCALE GENOMIC DNA]</scope>
    <source>
        <strain evidence="2 3">ATCC 48635</strain>
    </source>
</reference>
<dbReference type="AlphaFoldDB" id="A0A1V9YE52"/>
<feature type="coiled-coil region" evidence="1">
    <location>
        <begin position="199"/>
        <end position="290"/>
    </location>
</feature>
<evidence type="ECO:0000313" key="2">
    <source>
        <dbReference type="EMBL" id="OQR83972.1"/>
    </source>
</evidence>
<dbReference type="EMBL" id="JNBR01002025">
    <property type="protein sequence ID" value="OQR83972.1"/>
    <property type="molecule type" value="Genomic_DNA"/>
</dbReference>